<protein>
    <submittedName>
        <fullName evidence="3">Transcriptional regulator</fullName>
    </submittedName>
</protein>
<organism evidence="3 4">
    <name type="scientific">Klebsiella variicola</name>
    <dbReference type="NCBI Taxonomy" id="244366"/>
    <lineage>
        <taxon>Bacteria</taxon>
        <taxon>Pseudomonadati</taxon>
        <taxon>Pseudomonadota</taxon>
        <taxon>Gammaproteobacteria</taxon>
        <taxon>Enterobacterales</taxon>
        <taxon>Enterobacteriaceae</taxon>
        <taxon>Klebsiella/Raoultella group</taxon>
        <taxon>Klebsiella</taxon>
        <taxon>Klebsiella pneumoniae complex</taxon>
    </lineage>
</organism>
<dbReference type="GO" id="GO:0043565">
    <property type="term" value="F:sequence-specific DNA binding"/>
    <property type="evidence" value="ECO:0007669"/>
    <property type="project" value="TreeGrafter"/>
</dbReference>
<dbReference type="Gene3D" id="1.10.10.10">
    <property type="entry name" value="Winged helix-like DNA-binding domain superfamily/Winged helix DNA-binding domain"/>
    <property type="match status" value="1"/>
</dbReference>
<feature type="domain" description="HTH lysR-type" evidence="2">
    <location>
        <begin position="3"/>
        <end position="57"/>
    </location>
</feature>
<dbReference type="EMBL" id="PIDP01001944">
    <property type="protein sequence ID" value="PLM83984.1"/>
    <property type="molecule type" value="Genomic_DNA"/>
</dbReference>
<dbReference type="GO" id="GO:0003700">
    <property type="term" value="F:DNA-binding transcription factor activity"/>
    <property type="evidence" value="ECO:0007669"/>
    <property type="project" value="InterPro"/>
</dbReference>
<dbReference type="InterPro" id="IPR036390">
    <property type="entry name" value="WH_DNA-bd_sf"/>
</dbReference>
<evidence type="ECO:0000313" key="3">
    <source>
        <dbReference type="EMBL" id="PLM83984.1"/>
    </source>
</evidence>
<reference evidence="3 4" key="2">
    <citation type="submission" date="2018-01" db="EMBL/GenBank/DDBJ databases">
        <title>Genomic study of Klebsiella pneumoniae.</title>
        <authorList>
            <person name="Yang Y."/>
            <person name="Bicalho R."/>
        </authorList>
    </citation>
    <scope>NUCLEOTIDE SEQUENCE [LARGE SCALE GENOMIC DNA]</scope>
    <source>
        <strain evidence="3 4">A8</strain>
    </source>
</reference>
<proteinExistence type="inferred from homology"/>
<comment type="similarity">
    <text evidence="1">Belongs to the LysR transcriptional regulatory family.</text>
</comment>
<dbReference type="Pfam" id="PF00126">
    <property type="entry name" value="HTH_1"/>
    <property type="match status" value="1"/>
</dbReference>
<dbReference type="SUPFAM" id="SSF46785">
    <property type="entry name" value="Winged helix' DNA-binding domain"/>
    <property type="match status" value="1"/>
</dbReference>
<accession>A0A2N4YR71</accession>
<dbReference type="PROSITE" id="PS50931">
    <property type="entry name" value="HTH_LYSR"/>
    <property type="match status" value="1"/>
</dbReference>
<dbReference type="InterPro" id="IPR058163">
    <property type="entry name" value="LysR-type_TF_proteobact-type"/>
</dbReference>
<comment type="caution">
    <text evidence="3">The sequence shown here is derived from an EMBL/GenBank/DDBJ whole genome shotgun (WGS) entry which is preliminary data.</text>
</comment>
<dbReference type="PANTHER" id="PTHR30537">
    <property type="entry name" value="HTH-TYPE TRANSCRIPTIONAL REGULATOR"/>
    <property type="match status" value="1"/>
</dbReference>
<sequence length="57" mass="6346">MFDDFDELMAFVCVAEAGSFIGASLRLERDASVISRRVSHLEKKLGVRLLVCTTRSV</sequence>
<dbReference type="PANTHER" id="PTHR30537:SF5">
    <property type="entry name" value="HTH-TYPE TRANSCRIPTIONAL ACTIVATOR TTDR-RELATED"/>
    <property type="match status" value="1"/>
</dbReference>
<dbReference type="InterPro" id="IPR036388">
    <property type="entry name" value="WH-like_DNA-bd_sf"/>
</dbReference>
<dbReference type="Proteomes" id="UP000234412">
    <property type="component" value="Unassembled WGS sequence"/>
</dbReference>
<dbReference type="AlphaFoldDB" id="A0A2N4YR71"/>
<reference evidence="3 4" key="1">
    <citation type="submission" date="2017-11" db="EMBL/GenBank/DDBJ databases">
        <authorList>
            <person name="Han C.G."/>
        </authorList>
    </citation>
    <scope>NUCLEOTIDE SEQUENCE [LARGE SCALE GENOMIC DNA]</scope>
    <source>
        <strain evidence="3 4">A8</strain>
    </source>
</reference>
<name>A0A2N4YR71_KLEVA</name>
<feature type="non-terminal residue" evidence="3">
    <location>
        <position position="57"/>
    </location>
</feature>
<dbReference type="GO" id="GO:0006351">
    <property type="term" value="P:DNA-templated transcription"/>
    <property type="evidence" value="ECO:0007669"/>
    <property type="project" value="TreeGrafter"/>
</dbReference>
<evidence type="ECO:0000256" key="1">
    <source>
        <dbReference type="ARBA" id="ARBA00009437"/>
    </source>
</evidence>
<gene>
    <name evidence="3" type="ORF">CWN47_32815</name>
</gene>
<dbReference type="InterPro" id="IPR000847">
    <property type="entry name" value="LysR_HTH_N"/>
</dbReference>
<evidence type="ECO:0000313" key="4">
    <source>
        <dbReference type="Proteomes" id="UP000234412"/>
    </source>
</evidence>
<evidence type="ECO:0000259" key="2">
    <source>
        <dbReference type="PROSITE" id="PS50931"/>
    </source>
</evidence>